<gene>
    <name evidence="2" type="ORF">P153DRAFT_313451</name>
</gene>
<dbReference type="RefSeq" id="XP_033525496.1">
    <property type="nucleotide sequence ID" value="XM_033664880.1"/>
</dbReference>
<name>A0A6A6AGP9_9PLEO</name>
<proteinExistence type="predicted"/>
<dbReference type="EMBL" id="ML977503">
    <property type="protein sequence ID" value="KAF2131109.1"/>
    <property type="molecule type" value="Genomic_DNA"/>
</dbReference>
<organism evidence="2 3">
    <name type="scientific">Dothidotthia symphoricarpi CBS 119687</name>
    <dbReference type="NCBI Taxonomy" id="1392245"/>
    <lineage>
        <taxon>Eukaryota</taxon>
        <taxon>Fungi</taxon>
        <taxon>Dikarya</taxon>
        <taxon>Ascomycota</taxon>
        <taxon>Pezizomycotina</taxon>
        <taxon>Dothideomycetes</taxon>
        <taxon>Pleosporomycetidae</taxon>
        <taxon>Pleosporales</taxon>
        <taxon>Dothidotthiaceae</taxon>
        <taxon>Dothidotthia</taxon>
    </lineage>
</organism>
<dbReference type="OrthoDB" id="4708870at2759"/>
<dbReference type="GeneID" id="54405312"/>
<keyword evidence="1" id="KW-0175">Coiled coil</keyword>
<evidence type="ECO:0000313" key="2">
    <source>
        <dbReference type="EMBL" id="KAF2131109.1"/>
    </source>
</evidence>
<evidence type="ECO:0000313" key="3">
    <source>
        <dbReference type="Proteomes" id="UP000799771"/>
    </source>
</evidence>
<accession>A0A6A6AGP9</accession>
<feature type="coiled-coil region" evidence="1">
    <location>
        <begin position="504"/>
        <end position="538"/>
    </location>
</feature>
<sequence>MGGHAFKGLHCPRISPDVYAKVKTQTTTALQTIFSHVVVPTEMPEKENYGDIDFLVSGGFHSSITADTFDWPSTVHAIKTAFNTIHGRRGFLNPDCMYFAIAAQDEHEEYFVQVDVKVCFKPELFEWYTFELNYASNSKMIGSMVKPLGLTIDPEGLHIRVEDIEGTNFPGSMVRVSKDPRDVLRVLGLDRRIVDGGFKTKNEIYEYFASSWLFNPAHFAARLAKEKYNDRLDDRSPHWTHFIRQWVPKHYPDYKFLGNPTLGDRDGDVDQQQDKNLQQWYKQTRAAVKEKVLTMFPHVAVTYYTKRAAHVKELEERRLRKLIIEALPTGADGWKDDFPRPQIITINNQAEPVTPELKPVVDGELTPPLTPTILSGNALDNTILPLSISSLTPPIASTQSWNVPLYLEPLPRSPPLTCTPHPPPAKMSLDAKLLCLARWTLFDPDTGAPYLLSTPRDKDFDMHWTDARYAGATDDVLTKWARDMWWHVWVRQSYVNYVGMWKKRFEKEDKKAEKAREVAAAERQAEELVRANKQKILNRLRAVNVGLGLVDGGVETS</sequence>
<keyword evidence="3" id="KW-1185">Reference proteome</keyword>
<protein>
    <submittedName>
        <fullName evidence="2">Uncharacterized protein</fullName>
    </submittedName>
</protein>
<reference evidence="2" key="1">
    <citation type="journal article" date="2020" name="Stud. Mycol.">
        <title>101 Dothideomycetes genomes: a test case for predicting lifestyles and emergence of pathogens.</title>
        <authorList>
            <person name="Haridas S."/>
            <person name="Albert R."/>
            <person name="Binder M."/>
            <person name="Bloem J."/>
            <person name="Labutti K."/>
            <person name="Salamov A."/>
            <person name="Andreopoulos B."/>
            <person name="Baker S."/>
            <person name="Barry K."/>
            <person name="Bills G."/>
            <person name="Bluhm B."/>
            <person name="Cannon C."/>
            <person name="Castanera R."/>
            <person name="Culley D."/>
            <person name="Daum C."/>
            <person name="Ezra D."/>
            <person name="Gonzalez J."/>
            <person name="Henrissat B."/>
            <person name="Kuo A."/>
            <person name="Liang C."/>
            <person name="Lipzen A."/>
            <person name="Lutzoni F."/>
            <person name="Magnuson J."/>
            <person name="Mondo S."/>
            <person name="Nolan M."/>
            <person name="Ohm R."/>
            <person name="Pangilinan J."/>
            <person name="Park H.-J."/>
            <person name="Ramirez L."/>
            <person name="Alfaro M."/>
            <person name="Sun H."/>
            <person name="Tritt A."/>
            <person name="Yoshinaga Y."/>
            <person name="Zwiers L.-H."/>
            <person name="Turgeon B."/>
            <person name="Goodwin S."/>
            <person name="Spatafora J."/>
            <person name="Crous P."/>
            <person name="Grigoriev I."/>
        </authorList>
    </citation>
    <scope>NUCLEOTIDE SEQUENCE</scope>
    <source>
        <strain evidence="2">CBS 119687</strain>
    </source>
</reference>
<evidence type="ECO:0000256" key="1">
    <source>
        <dbReference type="SAM" id="Coils"/>
    </source>
</evidence>
<dbReference type="Proteomes" id="UP000799771">
    <property type="component" value="Unassembled WGS sequence"/>
</dbReference>
<dbReference type="AlphaFoldDB" id="A0A6A6AGP9"/>